<evidence type="ECO:0000256" key="2">
    <source>
        <dbReference type="ARBA" id="ARBA00022448"/>
    </source>
</evidence>
<comment type="subcellular location">
    <subcellularLocation>
        <location evidence="1">Membrane</location>
        <topology evidence="1">Multi-pass membrane protein</topology>
    </subcellularLocation>
</comment>
<evidence type="ECO:0000313" key="9">
    <source>
        <dbReference type="EMBL" id="KAK8055659.1"/>
    </source>
</evidence>
<dbReference type="InterPro" id="IPR020846">
    <property type="entry name" value="MFS_dom"/>
</dbReference>
<dbReference type="Gene3D" id="1.20.1250.20">
    <property type="entry name" value="MFS general substrate transporter like domains"/>
    <property type="match status" value="1"/>
</dbReference>
<keyword evidence="3 7" id="KW-0812">Transmembrane</keyword>
<keyword evidence="2" id="KW-0813">Transport</keyword>
<feature type="domain" description="Major facilitator superfamily (MFS) profile" evidence="8">
    <location>
        <begin position="39"/>
        <end position="502"/>
    </location>
</feature>
<feature type="transmembrane region" description="Helical" evidence="7">
    <location>
        <begin position="451"/>
        <end position="470"/>
    </location>
</feature>
<evidence type="ECO:0000313" key="10">
    <source>
        <dbReference type="Proteomes" id="UP001444661"/>
    </source>
</evidence>
<evidence type="ECO:0000256" key="7">
    <source>
        <dbReference type="SAM" id="Phobius"/>
    </source>
</evidence>
<evidence type="ECO:0000259" key="8">
    <source>
        <dbReference type="PROSITE" id="PS50850"/>
    </source>
</evidence>
<feature type="compositionally biased region" description="Basic and acidic residues" evidence="6">
    <location>
        <begin position="16"/>
        <end position="27"/>
    </location>
</feature>
<evidence type="ECO:0000256" key="5">
    <source>
        <dbReference type="ARBA" id="ARBA00023136"/>
    </source>
</evidence>
<dbReference type="EMBL" id="JAQQWK010000001">
    <property type="protein sequence ID" value="KAK8055659.1"/>
    <property type="molecule type" value="Genomic_DNA"/>
</dbReference>
<evidence type="ECO:0000256" key="1">
    <source>
        <dbReference type="ARBA" id="ARBA00004141"/>
    </source>
</evidence>
<accession>A0ABR1U9V2</accession>
<dbReference type="Proteomes" id="UP001444661">
    <property type="component" value="Unassembled WGS sequence"/>
</dbReference>
<dbReference type="Pfam" id="PF07690">
    <property type="entry name" value="MFS_1"/>
    <property type="match status" value="2"/>
</dbReference>
<protein>
    <recommendedName>
        <fullName evidence="8">Major facilitator superfamily (MFS) profile domain-containing protein</fullName>
    </recommendedName>
</protein>
<name>A0ABR1U9V2_9PEZI</name>
<feature type="transmembrane region" description="Helical" evidence="7">
    <location>
        <begin position="214"/>
        <end position="234"/>
    </location>
</feature>
<comment type="caution">
    <text evidence="9">The sequence shown here is derived from an EMBL/GenBank/DDBJ whole genome shotgun (WGS) entry which is preliminary data.</text>
</comment>
<feature type="region of interest" description="Disordered" evidence="6">
    <location>
        <begin position="1"/>
        <end position="29"/>
    </location>
</feature>
<dbReference type="InterPro" id="IPR036259">
    <property type="entry name" value="MFS_trans_sf"/>
</dbReference>
<dbReference type="PANTHER" id="PTHR23502:SF51">
    <property type="entry name" value="QUINIDINE RESISTANCE PROTEIN 1-RELATED"/>
    <property type="match status" value="1"/>
</dbReference>
<reference evidence="9 10" key="1">
    <citation type="submission" date="2023-01" db="EMBL/GenBank/DDBJ databases">
        <title>Analysis of 21 Apiospora genomes using comparative genomics revels a genus with tremendous synthesis potential of carbohydrate active enzymes and secondary metabolites.</title>
        <authorList>
            <person name="Sorensen T."/>
        </authorList>
    </citation>
    <scope>NUCLEOTIDE SEQUENCE [LARGE SCALE GENOMIC DNA]</scope>
    <source>
        <strain evidence="9 10">CBS 33761</strain>
    </source>
</reference>
<dbReference type="PANTHER" id="PTHR23502">
    <property type="entry name" value="MAJOR FACILITATOR SUPERFAMILY"/>
    <property type="match status" value="1"/>
</dbReference>
<dbReference type="PROSITE" id="PS50850">
    <property type="entry name" value="MFS"/>
    <property type="match status" value="1"/>
</dbReference>
<evidence type="ECO:0000256" key="6">
    <source>
        <dbReference type="SAM" id="MobiDB-lite"/>
    </source>
</evidence>
<feature type="transmembrane region" description="Helical" evidence="7">
    <location>
        <begin position="37"/>
        <end position="57"/>
    </location>
</feature>
<organism evidence="9 10">
    <name type="scientific">Apiospora rasikravindrae</name>
    <dbReference type="NCBI Taxonomy" id="990691"/>
    <lineage>
        <taxon>Eukaryota</taxon>
        <taxon>Fungi</taxon>
        <taxon>Dikarya</taxon>
        <taxon>Ascomycota</taxon>
        <taxon>Pezizomycotina</taxon>
        <taxon>Sordariomycetes</taxon>
        <taxon>Xylariomycetidae</taxon>
        <taxon>Amphisphaeriales</taxon>
        <taxon>Apiosporaceae</taxon>
        <taxon>Apiospora</taxon>
    </lineage>
</organism>
<feature type="transmembrane region" description="Helical" evidence="7">
    <location>
        <begin position="476"/>
        <end position="499"/>
    </location>
</feature>
<sequence>MKAKNLPPPGDEPSNEESREHESESERYSAFTNPERWTIVAIVCFASFCSNLSAFIFLPALKLLAETFSVSVDQINLLLTVYMAVATVAPTLAGDAADVVGRRPTYLVTLGLFLVADIFLALANSYEELLGLRVLQALGQSETPDRNHRCRVWSCHGHNHPGKQRFVHERSVLCVSAIHLKETTEDAELPSITIAPSLGPILGGALSYAAGWRWVFWFLVTITGPCLVLVVLGLPETARSVVGNGSLQPPIYCRLPMLHPRFLRHWNPSPNAGPRGKRRRVPNPLRSLRILLRRDNTVVVLASALMYTVYSCVIASLSTLFIEIYALNQWQAGMVYLPCGIGGTFSTFVSGPLLDWAYRKARSKDELTGSSSSRDDNIDEFPIERARLSIMWAPVLVTLFCILIYGWALHERWHLAVPLTLQFVVGFALQFNFSGFNTLISDINHAAPSAANASTAVVRCALAALAVAYLEDVLQAINVGWTFTCISGLCLVVLGLFSVEYHQGTAWRMKSATWFY</sequence>
<gene>
    <name evidence="9" type="ORF">PG993_000886</name>
</gene>
<keyword evidence="10" id="KW-1185">Reference proteome</keyword>
<dbReference type="Gene3D" id="1.20.1720.10">
    <property type="entry name" value="Multidrug resistance protein D"/>
    <property type="match status" value="1"/>
</dbReference>
<feature type="transmembrane region" description="Helical" evidence="7">
    <location>
        <begin position="298"/>
        <end position="322"/>
    </location>
</feature>
<proteinExistence type="predicted"/>
<feature type="transmembrane region" description="Helical" evidence="7">
    <location>
        <begin position="415"/>
        <end position="439"/>
    </location>
</feature>
<evidence type="ECO:0000256" key="3">
    <source>
        <dbReference type="ARBA" id="ARBA00022692"/>
    </source>
</evidence>
<keyword evidence="5 7" id="KW-0472">Membrane</keyword>
<feature type="transmembrane region" description="Helical" evidence="7">
    <location>
        <begin position="390"/>
        <end position="409"/>
    </location>
</feature>
<feature type="transmembrane region" description="Helical" evidence="7">
    <location>
        <begin position="77"/>
        <end position="94"/>
    </location>
</feature>
<evidence type="ECO:0000256" key="4">
    <source>
        <dbReference type="ARBA" id="ARBA00022989"/>
    </source>
</evidence>
<feature type="transmembrane region" description="Helical" evidence="7">
    <location>
        <begin position="334"/>
        <end position="354"/>
    </location>
</feature>
<dbReference type="SUPFAM" id="SSF103473">
    <property type="entry name" value="MFS general substrate transporter"/>
    <property type="match status" value="2"/>
</dbReference>
<keyword evidence="4 7" id="KW-1133">Transmembrane helix</keyword>
<feature type="transmembrane region" description="Helical" evidence="7">
    <location>
        <begin position="106"/>
        <end position="126"/>
    </location>
</feature>
<dbReference type="PROSITE" id="PS00216">
    <property type="entry name" value="SUGAR_TRANSPORT_1"/>
    <property type="match status" value="1"/>
</dbReference>
<dbReference type="InterPro" id="IPR011701">
    <property type="entry name" value="MFS"/>
</dbReference>
<dbReference type="InterPro" id="IPR005829">
    <property type="entry name" value="Sugar_transporter_CS"/>
</dbReference>
<feature type="compositionally biased region" description="Pro residues" evidence="6">
    <location>
        <begin position="1"/>
        <end position="11"/>
    </location>
</feature>